<dbReference type="PANTHER" id="PTHR10281:SF115">
    <property type="entry name" value="BINDING PROTEIN, PUTATIVE (AFU_ORTHOLOGUE AFUA_4G06240)-RELATED"/>
    <property type="match status" value="1"/>
</dbReference>
<dbReference type="SMART" id="SM01117">
    <property type="entry name" value="Cyt-b5"/>
    <property type="match status" value="1"/>
</dbReference>
<protein>
    <recommendedName>
        <fullName evidence="2">Cytochrome b5 heme-binding domain-containing protein</fullName>
    </recommendedName>
</protein>
<dbReference type="EMBL" id="AFWA02000006">
    <property type="protein sequence ID" value="EMR10402.1"/>
    <property type="molecule type" value="Genomic_DNA"/>
</dbReference>
<organism evidence="3 4">
    <name type="scientific">Pneumocystis murina (strain B123)</name>
    <name type="common">Mouse pneumocystis pneumonia agent</name>
    <name type="synonym">Pneumocystis carinii f. sp. muris</name>
    <dbReference type="NCBI Taxonomy" id="1069680"/>
    <lineage>
        <taxon>Eukaryota</taxon>
        <taxon>Fungi</taxon>
        <taxon>Dikarya</taxon>
        <taxon>Ascomycota</taxon>
        <taxon>Taphrinomycotina</taxon>
        <taxon>Pneumocystomycetes</taxon>
        <taxon>Pneumocystaceae</taxon>
        <taxon>Pneumocystis</taxon>
    </lineage>
</organism>
<dbReference type="eggNOG" id="KOG1110">
    <property type="taxonomic scope" value="Eukaryota"/>
</dbReference>
<dbReference type="PANTHER" id="PTHR10281">
    <property type="entry name" value="MEMBRANE-ASSOCIATED PROGESTERONE RECEPTOR COMPONENT-RELATED"/>
    <property type="match status" value="1"/>
</dbReference>
<dbReference type="GO" id="GO:0005783">
    <property type="term" value="C:endoplasmic reticulum"/>
    <property type="evidence" value="ECO:0007669"/>
    <property type="project" value="TreeGrafter"/>
</dbReference>
<dbReference type="RefSeq" id="XP_007873032.1">
    <property type="nucleotide sequence ID" value="XM_007874841.1"/>
</dbReference>
<dbReference type="GO" id="GO:0020037">
    <property type="term" value="F:heme binding"/>
    <property type="evidence" value="ECO:0007669"/>
    <property type="project" value="UniProtKB-ARBA"/>
</dbReference>
<keyword evidence="4" id="KW-1185">Reference proteome</keyword>
<dbReference type="InterPro" id="IPR050577">
    <property type="entry name" value="MAPR/NEUFC/NENF-like"/>
</dbReference>
<evidence type="ECO:0000256" key="1">
    <source>
        <dbReference type="ARBA" id="ARBA00038357"/>
    </source>
</evidence>
<sequence>MTEHNFEMHLKSTLPPKDNPISLAYLSQCDGSNENFPIYVAIKGTVFDVTSNRASYGPGGGYHIFAGKDASRGLGKSSLKEEDAVADYSNLNESELETLEKWFDFFSKKYNIVGKVQD</sequence>
<dbReference type="OrthoDB" id="899at2759"/>
<dbReference type="InterPro" id="IPR001199">
    <property type="entry name" value="Cyt_B5-like_heme/steroid-bd"/>
</dbReference>
<dbReference type="AlphaFoldDB" id="M7NSZ3"/>
<dbReference type="VEuPathDB" id="FungiDB:PNEG_01117"/>
<dbReference type="HOGENOM" id="CLU_042860_3_2_1"/>
<dbReference type="STRING" id="1069680.M7NSZ3"/>
<comment type="similarity">
    <text evidence="1">Belongs to the cytochrome b5 family. MAPR subfamily.</text>
</comment>
<proteinExistence type="inferred from homology"/>
<comment type="caution">
    <text evidence="3">The sequence shown here is derived from an EMBL/GenBank/DDBJ whole genome shotgun (WGS) entry which is preliminary data.</text>
</comment>
<feature type="domain" description="Cytochrome b5 heme-binding" evidence="2">
    <location>
        <begin position="21"/>
        <end position="117"/>
    </location>
</feature>
<accession>M7NSZ3</accession>
<evidence type="ECO:0000313" key="4">
    <source>
        <dbReference type="Proteomes" id="UP000011958"/>
    </source>
</evidence>
<gene>
    <name evidence="3" type="ORF">PNEG_01117</name>
</gene>
<dbReference type="Gene3D" id="3.10.120.10">
    <property type="entry name" value="Cytochrome b5-like heme/steroid binding domain"/>
    <property type="match status" value="1"/>
</dbReference>
<dbReference type="InterPro" id="IPR036400">
    <property type="entry name" value="Cyt_B5-like_heme/steroid_sf"/>
</dbReference>
<name>M7NSZ3_PNEMU</name>
<dbReference type="Pfam" id="PF00173">
    <property type="entry name" value="Cyt-b5"/>
    <property type="match status" value="1"/>
</dbReference>
<dbReference type="GeneID" id="19894814"/>
<evidence type="ECO:0000259" key="2">
    <source>
        <dbReference type="SMART" id="SM01117"/>
    </source>
</evidence>
<dbReference type="Proteomes" id="UP000011958">
    <property type="component" value="Unassembled WGS sequence"/>
</dbReference>
<reference evidence="4" key="1">
    <citation type="journal article" date="2016" name="Nat. Commun.">
        <title>Genome analysis of three Pneumocystis species reveals adaptation mechanisms to life exclusively in mammalian hosts.</title>
        <authorList>
            <person name="Ma L."/>
            <person name="Chen Z."/>
            <person name="Huang D.W."/>
            <person name="Kutty G."/>
            <person name="Ishihara M."/>
            <person name="Wang H."/>
            <person name="Abouelleil A."/>
            <person name="Bishop L."/>
            <person name="Davey E."/>
            <person name="Deng R."/>
            <person name="Deng X."/>
            <person name="Fan L."/>
            <person name="Fantoni G."/>
            <person name="Fitzgerald M."/>
            <person name="Gogineni E."/>
            <person name="Goldberg J.M."/>
            <person name="Handley G."/>
            <person name="Hu X."/>
            <person name="Huber C."/>
            <person name="Jiao X."/>
            <person name="Jones K."/>
            <person name="Levin J.Z."/>
            <person name="Liu Y."/>
            <person name="Macdonald P."/>
            <person name="Melnikov A."/>
            <person name="Raley C."/>
            <person name="Sassi M."/>
            <person name="Sherman B.T."/>
            <person name="Song X."/>
            <person name="Sykes S."/>
            <person name="Tran B."/>
            <person name="Walsh L."/>
            <person name="Xia Y."/>
            <person name="Yang J."/>
            <person name="Young S."/>
            <person name="Zeng Q."/>
            <person name="Zheng X."/>
            <person name="Stephens R."/>
            <person name="Nusbaum C."/>
            <person name="Birren B.W."/>
            <person name="Azadi P."/>
            <person name="Lempicki R.A."/>
            <person name="Cuomo C.A."/>
            <person name="Kovacs J.A."/>
        </authorList>
    </citation>
    <scope>NUCLEOTIDE SEQUENCE [LARGE SCALE GENOMIC DNA]</scope>
    <source>
        <strain evidence="4">B123</strain>
    </source>
</reference>
<dbReference type="FunFam" id="3.10.120.10:FF:000003">
    <property type="entry name" value="membrane-associated progesterone receptor component 1"/>
    <property type="match status" value="1"/>
</dbReference>
<dbReference type="OMA" id="PGGSYCM"/>
<dbReference type="SUPFAM" id="SSF55856">
    <property type="entry name" value="Cytochrome b5-like heme/steroid binding domain"/>
    <property type="match status" value="1"/>
</dbReference>
<evidence type="ECO:0000313" key="3">
    <source>
        <dbReference type="EMBL" id="EMR10402.1"/>
    </source>
</evidence>
<dbReference type="GO" id="GO:0016020">
    <property type="term" value="C:membrane"/>
    <property type="evidence" value="ECO:0007669"/>
    <property type="project" value="TreeGrafter"/>
</dbReference>